<dbReference type="RefSeq" id="WP_107299675.1">
    <property type="nucleotide sequence ID" value="NZ_PYMB01000011.1"/>
</dbReference>
<dbReference type="OrthoDB" id="9804020at2"/>
<dbReference type="FunFam" id="3.40.640.10:FF:000023">
    <property type="entry name" value="Transcriptional regulator, GntR family"/>
    <property type="match status" value="1"/>
</dbReference>
<dbReference type="PROSITE" id="PS50949">
    <property type="entry name" value="HTH_GNTR"/>
    <property type="match status" value="1"/>
</dbReference>
<sequence length="471" mass="52914">MAKYEKLVEQIRNQIQNDIWAVGDKLPSLRKQTETTGMSLMTVLHAYQVLESQGWIVSHARSGYFVAPKIQYASTTESDVTVQTTETIDINDFIFDVLQASRKPHIIDFGSVYPDPTLYPRQQINKSLIAAARTMPTSSALDNRPPGNKELRQLIAKRYAAQGISVSPDEIVITAGALEALNLSLQAVTQPGDWVIVESPTFYGALQSLQRLNLRALSVRTHPREGIDLESLEKALQSHPVKACWLMTNHQNPLGCTLTEAKKERLIELLSQYNVFLIEDDVYNELYFGANKPLPAKAFDQDGLALHCSSFSKTLVAGFRIGWVAAGKMALPIQKLQMMSTLSASAPIQLALANYLSTRNYENHLRKLRRTLEQRKFATWQMLRAHLPTSVSVNYSEGGYFLWIELPQHIDAMVLYQLALKDNISLAPGKMFSVSDQFNHCLRLNASFDCATTEERAIKRLAELVRAMLDE</sequence>
<dbReference type="InterPro" id="IPR036388">
    <property type="entry name" value="WH-like_DNA-bd_sf"/>
</dbReference>
<comment type="caution">
    <text evidence="9">The sequence shown here is derived from an EMBL/GenBank/DDBJ whole genome shotgun (WGS) entry which is preliminary data.</text>
</comment>
<evidence type="ECO:0000256" key="1">
    <source>
        <dbReference type="ARBA" id="ARBA00005384"/>
    </source>
</evidence>
<evidence type="ECO:0000256" key="2">
    <source>
        <dbReference type="ARBA" id="ARBA00022576"/>
    </source>
</evidence>
<name>A0A2T3NA01_9GAMM</name>
<evidence type="ECO:0000256" key="6">
    <source>
        <dbReference type="ARBA" id="ARBA00023125"/>
    </source>
</evidence>
<dbReference type="InterPro" id="IPR000524">
    <property type="entry name" value="Tscrpt_reg_HTH_GntR"/>
</dbReference>
<gene>
    <name evidence="9" type="ORF">C9J01_18785</name>
</gene>
<evidence type="ECO:0000313" key="9">
    <source>
        <dbReference type="EMBL" id="PSW10348.1"/>
    </source>
</evidence>
<dbReference type="InterPro" id="IPR036390">
    <property type="entry name" value="WH_DNA-bd_sf"/>
</dbReference>
<dbReference type="Pfam" id="PF00155">
    <property type="entry name" value="Aminotran_1_2"/>
    <property type="match status" value="1"/>
</dbReference>
<dbReference type="GO" id="GO:0003677">
    <property type="term" value="F:DNA binding"/>
    <property type="evidence" value="ECO:0007669"/>
    <property type="project" value="UniProtKB-KW"/>
</dbReference>
<dbReference type="InterPro" id="IPR015421">
    <property type="entry name" value="PyrdxlP-dep_Trfase_major"/>
</dbReference>
<keyword evidence="2" id="KW-0032">Aminotransferase</keyword>
<organism evidence="9 10">
    <name type="scientific">Photobacterium rosenbergii</name>
    <dbReference type="NCBI Taxonomy" id="294936"/>
    <lineage>
        <taxon>Bacteria</taxon>
        <taxon>Pseudomonadati</taxon>
        <taxon>Pseudomonadota</taxon>
        <taxon>Gammaproteobacteria</taxon>
        <taxon>Vibrionales</taxon>
        <taxon>Vibrionaceae</taxon>
        <taxon>Photobacterium</taxon>
    </lineage>
</organism>
<dbReference type="GO" id="GO:0008483">
    <property type="term" value="F:transaminase activity"/>
    <property type="evidence" value="ECO:0007669"/>
    <property type="project" value="UniProtKB-KW"/>
</dbReference>
<dbReference type="Pfam" id="PF00392">
    <property type="entry name" value="GntR"/>
    <property type="match status" value="1"/>
</dbReference>
<evidence type="ECO:0000259" key="8">
    <source>
        <dbReference type="PROSITE" id="PS50949"/>
    </source>
</evidence>
<dbReference type="GO" id="GO:0003700">
    <property type="term" value="F:DNA-binding transcription factor activity"/>
    <property type="evidence" value="ECO:0007669"/>
    <property type="project" value="InterPro"/>
</dbReference>
<dbReference type="InterPro" id="IPR004839">
    <property type="entry name" value="Aminotransferase_I/II_large"/>
</dbReference>
<dbReference type="EMBL" id="PYMB01000011">
    <property type="protein sequence ID" value="PSW10348.1"/>
    <property type="molecule type" value="Genomic_DNA"/>
</dbReference>
<dbReference type="InterPro" id="IPR015422">
    <property type="entry name" value="PyrdxlP-dep_Trfase_small"/>
</dbReference>
<dbReference type="GO" id="GO:0030170">
    <property type="term" value="F:pyridoxal phosphate binding"/>
    <property type="evidence" value="ECO:0007669"/>
    <property type="project" value="InterPro"/>
</dbReference>
<reference evidence="9 10" key="1">
    <citation type="submission" date="2018-03" db="EMBL/GenBank/DDBJ databases">
        <title>Whole genome sequencing of Histamine producing bacteria.</title>
        <authorList>
            <person name="Butler K."/>
        </authorList>
    </citation>
    <scope>NUCLEOTIDE SEQUENCE [LARGE SCALE GENOMIC DNA]</scope>
    <source>
        <strain evidence="9 10">DSM 19138</strain>
    </source>
</reference>
<dbReference type="SUPFAM" id="SSF53383">
    <property type="entry name" value="PLP-dependent transferases"/>
    <property type="match status" value="1"/>
</dbReference>
<dbReference type="AlphaFoldDB" id="A0A2T3NA01"/>
<evidence type="ECO:0000256" key="7">
    <source>
        <dbReference type="ARBA" id="ARBA00023163"/>
    </source>
</evidence>
<keyword evidence="4" id="KW-0663">Pyridoxal phosphate</keyword>
<dbReference type="PANTHER" id="PTHR46577:SF2">
    <property type="entry name" value="TRANSCRIPTIONAL REGULATORY PROTEIN"/>
    <property type="match status" value="1"/>
</dbReference>
<evidence type="ECO:0000256" key="4">
    <source>
        <dbReference type="ARBA" id="ARBA00022898"/>
    </source>
</evidence>
<feature type="domain" description="HTH gntR-type" evidence="8">
    <location>
        <begin position="1"/>
        <end position="69"/>
    </location>
</feature>
<dbReference type="SUPFAM" id="SSF46785">
    <property type="entry name" value="Winged helix' DNA-binding domain"/>
    <property type="match status" value="1"/>
</dbReference>
<evidence type="ECO:0000256" key="3">
    <source>
        <dbReference type="ARBA" id="ARBA00022679"/>
    </source>
</evidence>
<dbReference type="InterPro" id="IPR015424">
    <property type="entry name" value="PyrdxlP-dep_Trfase"/>
</dbReference>
<evidence type="ECO:0000256" key="5">
    <source>
        <dbReference type="ARBA" id="ARBA00023015"/>
    </source>
</evidence>
<accession>A0A2T3NA01</accession>
<protein>
    <submittedName>
        <fullName evidence="9">GntR family transcriptional regulator</fullName>
    </submittedName>
</protein>
<dbReference type="Gene3D" id="3.90.1150.10">
    <property type="entry name" value="Aspartate Aminotransferase, domain 1"/>
    <property type="match status" value="1"/>
</dbReference>
<dbReference type="CDD" id="cd00609">
    <property type="entry name" value="AAT_like"/>
    <property type="match status" value="1"/>
</dbReference>
<keyword evidence="6" id="KW-0238">DNA-binding</keyword>
<dbReference type="CDD" id="cd07377">
    <property type="entry name" value="WHTH_GntR"/>
    <property type="match status" value="1"/>
</dbReference>
<dbReference type="Gene3D" id="1.10.10.10">
    <property type="entry name" value="Winged helix-like DNA-binding domain superfamily/Winged helix DNA-binding domain"/>
    <property type="match status" value="1"/>
</dbReference>
<dbReference type="Gene3D" id="3.40.640.10">
    <property type="entry name" value="Type I PLP-dependent aspartate aminotransferase-like (Major domain)"/>
    <property type="match status" value="1"/>
</dbReference>
<proteinExistence type="inferred from homology"/>
<comment type="similarity">
    <text evidence="1">In the C-terminal section; belongs to the class-I pyridoxal-phosphate-dependent aminotransferase family.</text>
</comment>
<evidence type="ECO:0000313" key="10">
    <source>
        <dbReference type="Proteomes" id="UP000241346"/>
    </source>
</evidence>
<dbReference type="SMART" id="SM00345">
    <property type="entry name" value="HTH_GNTR"/>
    <property type="match status" value="1"/>
</dbReference>
<dbReference type="Proteomes" id="UP000241346">
    <property type="component" value="Unassembled WGS sequence"/>
</dbReference>
<keyword evidence="5" id="KW-0805">Transcription regulation</keyword>
<dbReference type="PANTHER" id="PTHR46577">
    <property type="entry name" value="HTH-TYPE TRANSCRIPTIONAL REGULATORY PROTEIN GABR"/>
    <property type="match status" value="1"/>
</dbReference>
<keyword evidence="7" id="KW-0804">Transcription</keyword>
<keyword evidence="3" id="KW-0808">Transferase</keyword>
<dbReference type="InterPro" id="IPR051446">
    <property type="entry name" value="HTH_trans_reg/aminotransferase"/>
</dbReference>